<accession>A0A371XD80</accession>
<proteinExistence type="predicted"/>
<dbReference type="Proteomes" id="UP000262379">
    <property type="component" value="Unassembled WGS sequence"/>
</dbReference>
<dbReference type="Gene3D" id="3.40.50.2300">
    <property type="match status" value="2"/>
</dbReference>
<dbReference type="InterPro" id="IPR028082">
    <property type="entry name" value="Peripla_BP_I"/>
</dbReference>
<dbReference type="AlphaFoldDB" id="A0A371XD80"/>
<gene>
    <name evidence="1" type="ORF">DY251_14200</name>
</gene>
<name>A0A371XD80_9HYPH</name>
<dbReference type="SUPFAM" id="SSF53822">
    <property type="entry name" value="Periplasmic binding protein-like I"/>
    <property type="match status" value="1"/>
</dbReference>
<dbReference type="PANTHER" id="PTHR47628:SF1">
    <property type="entry name" value="ALIPHATIC AMIDASE EXPRESSION-REGULATING PROTEIN"/>
    <property type="match status" value="1"/>
</dbReference>
<dbReference type="InterPro" id="IPR039570">
    <property type="entry name" value="AmiC_PBP1"/>
</dbReference>
<evidence type="ECO:0000313" key="1">
    <source>
        <dbReference type="EMBL" id="RFC66984.1"/>
    </source>
</evidence>
<sequence>MGVSGGNSRTSEPWRVGVLFSRTGFMSVIEETQLRGTLIAIDQINDNGGINGCPIEPVIYDPGSDVRSYGQYAKRLMVEDGVSTIFGCYTSSSRKAVLPVVERLDGLLWYPTLYEGFEFSPNVIYTGATPNQNSVQLCRVLMEQFGKRFFFIGSDYIYPRESNRVMRELVRNNGGTVVGERYLRLEADRSEFMPLLRDIKRAQPDVIFSTVVGESTTFLYQAYHDLGLNPKVVPIASLTTTEAEIRAMGHDVGEGHFTAASYFQGIETERNNDFVSYYHKRYGDDEPTNMCLEASYFQVNLFARTLEQTNSLDTRHLRNSVMGAEFEAPQGCVSINPVWGHADVWTRIGRANRRGQFDIVFQSQTNVTSDPYLISYGRRFELAECA</sequence>
<dbReference type="EMBL" id="QURN01000010">
    <property type="protein sequence ID" value="RFC66984.1"/>
    <property type="molecule type" value="Genomic_DNA"/>
</dbReference>
<reference evidence="2" key="1">
    <citation type="submission" date="2018-08" db="EMBL/GenBank/DDBJ databases">
        <authorList>
            <person name="Im W.T."/>
        </authorList>
    </citation>
    <scope>NUCLEOTIDE SEQUENCE [LARGE SCALE GENOMIC DNA]</scope>
    <source>
        <strain evidence="2">LA-28</strain>
    </source>
</reference>
<dbReference type="PANTHER" id="PTHR47628">
    <property type="match status" value="1"/>
</dbReference>
<evidence type="ECO:0000313" key="2">
    <source>
        <dbReference type="Proteomes" id="UP000262379"/>
    </source>
</evidence>
<dbReference type="Pfam" id="PF13433">
    <property type="entry name" value="Peripla_BP_5"/>
    <property type="match status" value="1"/>
</dbReference>
<dbReference type="CDD" id="cd06357">
    <property type="entry name" value="PBP1_AmiC"/>
    <property type="match status" value="1"/>
</dbReference>
<keyword evidence="2" id="KW-1185">Reference proteome</keyword>
<dbReference type="GO" id="GO:0033218">
    <property type="term" value="F:amide binding"/>
    <property type="evidence" value="ECO:0007669"/>
    <property type="project" value="InterPro"/>
</dbReference>
<dbReference type="RefSeq" id="WP_116624565.1">
    <property type="nucleotide sequence ID" value="NZ_QURN01000010.1"/>
</dbReference>
<organism evidence="1 2">
    <name type="scientific">Mesorhizobium denitrificans</name>
    <dbReference type="NCBI Taxonomy" id="2294114"/>
    <lineage>
        <taxon>Bacteria</taxon>
        <taxon>Pseudomonadati</taxon>
        <taxon>Pseudomonadota</taxon>
        <taxon>Alphaproteobacteria</taxon>
        <taxon>Hyphomicrobiales</taxon>
        <taxon>Phyllobacteriaceae</taxon>
        <taxon>Mesorhizobium</taxon>
    </lineage>
</organism>
<protein>
    <submittedName>
        <fullName evidence="1">Amino acid ABC transporter substrate-binding protein</fullName>
    </submittedName>
</protein>
<comment type="caution">
    <text evidence="1">The sequence shown here is derived from an EMBL/GenBank/DDBJ whole genome shotgun (WGS) entry which is preliminary data.</text>
</comment>